<comment type="caution">
    <text evidence="2">The sequence shown here is derived from an EMBL/GenBank/DDBJ whole genome shotgun (WGS) entry which is preliminary data.</text>
</comment>
<feature type="chain" id="PRO_5021289851" description="Lipoprotein" evidence="1">
    <location>
        <begin position="23"/>
        <end position="91"/>
    </location>
</feature>
<dbReference type="OrthoDB" id="8563616at2"/>
<evidence type="ECO:0008006" key="4">
    <source>
        <dbReference type="Google" id="ProtNLM"/>
    </source>
</evidence>
<evidence type="ECO:0000313" key="2">
    <source>
        <dbReference type="EMBL" id="TPW33245.1"/>
    </source>
</evidence>
<sequence>MKRLLFSICIALAGCSTTTAPAGYWYRDSDGLRVDANETTMAAFNKDRAICDGKAAQAAIDRSVNVSGYNDRLINLIFDGCLNERGYTRKP</sequence>
<name>A0A506UIT8_9HYPH</name>
<dbReference type="PROSITE" id="PS51257">
    <property type="entry name" value="PROKAR_LIPOPROTEIN"/>
    <property type="match status" value="1"/>
</dbReference>
<keyword evidence="1" id="KW-0732">Signal</keyword>
<dbReference type="RefSeq" id="WP_141147183.1">
    <property type="nucleotide sequence ID" value="NZ_VHLG01000001.1"/>
</dbReference>
<gene>
    <name evidence="2" type="ORF">FJU08_01385</name>
</gene>
<dbReference type="Proteomes" id="UP000318801">
    <property type="component" value="Unassembled WGS sequence"/>
</dbReference>
<evidence type="ECO:0000313" key="3">
    <source>
        <dbReference type="Proteomes" id="UP000318801"/>
    </source>
</evidence>
<protein>
    <recommendedName>
        <fullName evidence="4">Lipoprotein</fullName>
    </recommendedName>
</protein>
<reference evidence="2 3" key="1">
    <citation type="submission" date="2019-06" db="EMBL/GenBank/DDBJ databases">
        <authorList>
            <person name="Li M."/>
        </authorList>
    </citation>
    <scope>NUCLEOTIDE SEQUENCE [LARGE SCALE GENOMIC DNA]</scope>
    <source>
        <strain evidence="2 3">BGMRC2036</strain>
    </source>
</reference>
<evidence type="ECO:0000256" key="1">
    <source>
        <dbReference type="SAM" id="SignalP"/>
    </source>
</evidence>
<feature type="signal peptide" evidence="1">
    <location>
        <begin position="1"/>
        <end position="22"/>
    </location>
</feature>
<dbReference type="AlphaFoldDB" id="A0A506UIT8"/>
<organism evidence="2 3">
    <name type="scientific">Martelella alba</name>
    <dbReference type="NCBI Taxonomy" id="2590451"/>
    <lineage>
        <taxon>Bacteria</taxon>
        <taxon>Pseudomonadati</taxon>
        <taxon>Pseudomonadota</taxon>
        <taxon>Alphaproteobacteria</taxon>
        <taxon>Hyphomicrobiales</taxon>
        <taxon>Aurantimonadaceae</taxon>
        <taxon>Martelella</taxon>
    </lineage>
</organism>
<dbReference type="EMBL" id="VHLG01000001">
    <property type="protein sequence ID" value="TPW33245.1"/>
    <property type="molecule type" value="Genomic_DNA"/>
</dbReference>
<keyword evidence="3" id="KW-1185">Reference proteome</keyword>
<proteinExistence type="predicted"/>
<accession>A0A506UIT8</accession>